<dbReference type="Proteomes" id="UP000292685">
    <property type="component" value="Unassembled WGS sequence"/>
</dbReference>
<protein>
    <submittedName>
        <fullName evidence="3">Membrane protease YdiL (CAAX protease family)</fullName>
    </submittedName>
</protein>
<keyword evidence="4" id="KW-1185">Reference proteome</keyword>
<dbReference type="Pfam" id="PF02517">
    <property type="entry name" value="Rce1-like"/>
    <property type="match status" value="1"/>
</dbReference>
<accession>A0A4Q8AGG0</accession>
<comment type="caution">
    <text evidence="3">The sequence shown here is derived from an EMBL/GenBank/DDBJ whole genome shotgun (WGS) entry which is preliminary data.</text>
</comment>
<keyword evidence="3" id="KW-0645">Protease</keyword>
<feature type="transmembrane region" description="Helical" evidence="1">
    <location>
        <begin position="66"/>
        <end position="86"/>
    </location>
</feature>
<dbReference type="OrthoDB" id="2680086at2"/>
<reference evidence="3 4" key="1">
    <citation type="submission" date="2019-02" db="EMBL/GenBank/DDBJ databases">
        <title>Sequencing the genomes of 1000 actinobacteria strains.</title>
        <authorList>
            <person name="Klenk H.-P."/>
        </authorList>
    </citation>
    <scope>NUCLEOTIDE SEQUENCE [LARGE SCALE GENOMIC DNA]</scope>
    <source>
        <strain evidence="3 4">DSM 17364</strain>
    </source>
</reference>
<dbReference type="InterPro" id="IPR003675">
    <property type="entry name" value="Rce1/LyrA-like_dom"/>
</dbReference>
<keyword evidence="1" id="KW-1133">Transmembrane helix</keyword>
<feature type="domain" description="CAAX prenyl protease 2/Lysostaphin resistance protein A-like" evidence="2">
    <location>
        <begin position="157"/>
        <end position="245"/>
    </location>
</feature>
<keyword evidence="3" id="KW-0378">Hydrolase</keyword>
<evidence type="ECO:0000256" key="1">
    <source>
        <dbReference type="SAM" id="Phobius"/>
    </source>
</evidence>
<gene>
    <name evidence="3" type="ORF">EV380_2398</name>
</gene>
<evidence type="ECO:0000259" key="2">
    <source>
        <dbReference type="Pfam" id="PF02517"/>
    </source>
</evidence>
<dbReference type="GO" id="GO:0004175">
    <property type="term" value="F:endopeptidase activity"/>
    <property type="evidence" value="ECO:0007669"/>
    <property type="project" value="UniProtKB-ARBA"/>
</dbReference>
<keyword evidence="1" id="KW-0812">Transmembrane</keyword>
<evidence type="ECO:0000313" key="3">
    <source>
        <dbReference type="EMBL" id="RZU62793.1"/>
    </source>
</evidence>
<organism evidence="3 4">
    <name type="scientific">Zhihengliuella halotolerans</name>
    <dbReference type="NCBI Taxonomy" id="370736"/>
    <lineage>
        <taxon>Bacteria</taxon>
        <taxon>Bacillati</taxon>
        <taxon>Actinomycetota</taxon>
        <taxon>Actinomycetes</taxon>
        <taxon>Micrococcales</taxon>
        <taxon>Micrococcaceae</taxon>
        <taxon>Zhihengliuella</taxon>
    </lineage>
</organism>
<keyword evidence="1" id="KW-0472">Membrane</keyword>
<dbReference type="GO" id="GO:0006508">
    <property type="term" value="P:proteolysis"/>
    <property type="evidence" value="ECO:0007669"/>
    <property type="project" value="UniProtKB-KW"/>
</dbReference>
<evidence type="ECO:0000313" key="4">
    <source>
        <dbReference type="Proteomes" id="UP000292685"/>
    </source>
</evidence>
<dbReference type="EMBL" id="SHLA01000001">
    <property type="protein sequence ID" value="RZU62793.1"/>
    <property type="molecule type" value="Genomic_DNA"/>
</dbReference>
<dbReference type="RefSeq" id="WP_130451317.1">
    <property type="nucleotide sequence ID" value="NZ_SHLA01000001.1"/>
</dbReference>
<dbReference type="AlphaFoldDB" id="A0A4Q8AGG0"/>
<sequence length="305" mass="32564">MNEIAYHRILRDSDRHRWYKPLLVLLIAGGIYFGLIVVLLLVMFAVALSSENGAAFFTDTNALESLISFNTPAGIAFALVSVILMWPPASAAIRMIYGRGTPRRISASLFSVAGKMRWGRLGRYFVAAIAVIGASIVIDVAVNGIPTWSLDERALLMLAIALGLVAFQATAEEVVFRGLFMTAIGSWLRHPAWAVLLPVPLFVIGHAYDAVGLTDIAVFAIAAGYLTVRTGGLEAAIAMHVINNAAAFGFGIATGADLDATEVAPAAAAVSIVTTLVYVAVVEWMERRRARTEPVSPPENAVLPS</sequence>
<feature type="transmembrane region" description="Helical" evidence="1">
    <location>
        <begin position="124"/>
        <end position="142"/>
    </location>
</feature>
<feature type="transmembrane region" description="Helical" evidence="1">
    <location>
        <begin position="235"/>
        <end position="256"/>
    </location>
</feature>
<name>A0A4Q8AGG0_9MICC</name>
<dbReference type="GO" id="GO:0080120">
    <property type="term" value="P:CAAX-box protein maturation"/>
    <property type="evidence" value="ECO:0007669"/>
    <property type="project" value="UniProtKB-ARBA"/>
</dbReference>
<feature type="transmembrane region" description="Helical" evidence="1">
    <location>
        <begin position="21"/>
        <end position="46"/>
    </location>
</feature>
<feature type="transmembrane region" description="Helical" evidence="1">
    <location>
        <begin position="210"/>
        <end position="228"/>
    </location>
</feature>
<feature type="transmembrane region" description="Helical" evidence="1">
    <location>
        <begin position="262"/>
        <end position="281"/>
    </location>
</feature>
<proteinExistence type="predicted"/>